<evidence type="ECO:0000313" key="7">
    <source>
        <dbReference type="EMBL" id="KAK0401297.1"/>
    </source>
</evidence>
<evidence type="ECO:0000313" key="8">
    <source>
        <dbReference type="Proteomes" id="UP001175271"/>
    </source>
</evidence>
<sequence>MFSASVFTHDDYILINKISGLVMCPIFAFSAIGNSIVIVATITSKKLRSTCCLFIAIQATCELIYAASPFAFLYFTFTNKTHTHRQCYWIQFIPLGAANMAIIMMPLIAVDRFLSSKAPLWYHKKNSKLYTWILLCCPVFFEVVIKTIGFLCIDEEEVVCIVPTGLTGIAGQLWGFSQIPVAVIVLILYVSIKLRTQEEPYPAHINSSLQIIMAAYLCGYATAAVVNFTGAALNDMYKRDVRFIMTMTGFSPYAMNTGMTVSGIFAAINTASPFVILYFKSSLYRTEINALFGLKPKPLVSSIEHNKSNGN</sequence>
<gene>
    <name evidence="7" type="ORF">QR680_015698</name>
</gene>
<feature type="transmembrane region" description="Helical" evidence="5">
    <location>
        <begin position="253"/>
        <end position="279"/>
    </location>
</feature>
<protein>
    <recommendedName>
        <fullName evidence="6">G-protein coupled receptors family 1 profile domain-containing protein</fullName>
    </recommendedName>
</protein>
<keyword evidence="8" id="KW-1185">Reference proteome</keyword>
<dbReference type="CDD" id="cd00637">
    <property type="entry name" value="7tm_classA_rhodopsin-like"/>
    <property type="match status" value="1"/>
</dbReference>
<dbReference type="InterPro" id="IPR019424">
    <property type="entry name" value="7TM_GPCR_Srsx"/>
</dbReference>
<proteinExistence type="predicted"/>
<keyword evidence="2 5" id="KW-0812">Transmembrane</keyword>
<evidence type="ECO:0000256" key="1">
    <source>
        <dbReference type="ARBA" id="ARBA00004370"/>
    </source>
</evidence>
<dbReference type="Proteomes" id="UP001175271">
    <property type="component" value="Unassembled WGS sequence"/>
</dbReference>
<feature type="transmembrane region" description="Helical" evidence="5">
    <location>
        <begin position="213"/>
        <end position="233"/>
    </location>
</feature>
<feature type="transmembrane region" description="Helical" evidence="5">
    <location>
        <begin position="88"/>
        <end position="108"/>
    </location>
</feature>
<dbReference type="InterPro" id="IPR017452">
    <property type="entry name" value="GPCR_Rhodpsn_7TM"/>
</dbReference>
<organism evidence="7 8">
    <name type="scientific">Steinernema hermaphroditum</name>
    <dbReference type="NCBI Taxonomy" id="289476"/>
    <lineage>
        <taxon>Eukaryota</taxon>
        <taxon>Metazoa</taxon>
        <taxon>Ecdysozoa</taxon>
        <taxon>Nematoda</taxon>
        <taxon>Chromadorea</taxon>
        <taxon>Rhabditida</taxon>
        <taxon>Tylenchina</taxon>
        <taxon>Panagrolaimomorpha</taxon>
        <taxon>Strongyloidoidea</taxon>
        <taxon>Steinernematidae</taxon>
        <taxon>Steinernema</taxon>
    </lineage>
</organism>
<dbReference type="PROSITE" id="PS50262">
    <property type="entry name" value="G_PROTEIN_RECEP_F1_2"/>
    <property type="match status" value="1"/>
</dbReference>
<evidence type="ECO:0000256" key="2">
    <source>
        <dbReference type="ARBA" id="ARBA00022692"/>
    </source>
</evidence>
<feature type="transmembrane region" description="Helical" evidence="5">
    <location>
        <begin position="173"/>
        <end position="192"/>
    </location>
</feature>
<feature type="transmembrane region" description="Helical" evidence="5">
    <location>
        <begin position="20"/>
        <end position="40"/>
    </location>
</feature>
<feature type="transmembrane region" description="Helical" evidence="5">
    <location>
        <begin position="52"/>
        <end position="76"/>
    </location>
</feature>
<dbReference type="PANTHER" id="PTHR23360:SF5">
    <property type="entry name" value="G-PROTEIN COUPLED RECEPTORS FAMILY 1 PROFILE DOMAIN-CONTAINING PROTEIN"/>
    <property type="match status" value="1"/>
</dbReference>
<evidence type="ECO:0000259" key="6">
    <source>
        <dbReference type="PROSITE" id="PS50262"/>
    </source>
</evidence>
<evidence type="ECO:0000256" key="5">
    <source>
        <dbReference type="SAM" id="Phobius"/>
    </source>
</evidence>
<dbReference type="SMART" id="SM01381">
    <property type="entry name" value="7TM_GPCR_Srsx"/>
    <property type="match status" value="1"/>
</dbReference>
<evidence type="ECO:0000256" key="3">
    <source>
        <dbReference type="ARBA" id="ARBA00022989"/>
    </source>
</evidence>
<keyword evidence="4 5" id="KW-0472">Membrane</keyword>
<accession>A0AA39LL20</accession>
<evidence type="ECO:0000256" key="4">
    <source>
        <dbReference type="ARBA" id="ARBA00023136"/>
    </source>
</evidence>
<feature type="domain" description="G-protein coupled receptors family 1 profile" evidence="6">
    <location>
        <begin position="33"/>
        <end position="192"/>
    </location>
</feature>
<feature type="transmembrane region" description="Helical" evidence="5">
    <location>
        <begin position="129"/>
        <end position="153"/>
    </location>
</feature>
<dbReference type="PANTHER" id="PTHR23360">
    <property type="entry name" value="G-PROTEIN COUPLED RECEPTORS FAMILY 1 PROFILE DOMAIN-CONTAINING PROTEIN-RELATED"/>
    <property type="match status" value="1"/>
</dbReference>
<keyword evidence="3 5" id="KW-1133">Transmembrane helix</keyword>
<dbReference type="AlphaFoldDB" id="A0AA39LL20"/>
<reference evidence="7" key="1">
    <citation type="submission" date="2023-06" db="EMBL/GenBank/DDBJ databases">
        <title>Genomic analysis of the entomopathogenic nematode Steinernema hermaphroditum.</title>
        <authorList>
            <person name="Schwarz E.M."/>
            <person name="Heppert J.K."/>
            <person name="Baniya A."/>
            <person name="Schwartz H.T."/>
            <person name="Tan C.-H."/>
            <person name="Antoshechkin I."/>
            <person name="Sternberg P.W."/>
            <person name="Goodrich-Blair H."/>
            <person name="Dillman A.R."/>
        </authorList>
    </citation>
    <scope>NUCLEOTIDE SEQUENCE</scope>
    <source>
        <strain evidence="7">PS9179</strain>
        <tissue evidence="7">Whole animal</tissue>
    </source>
</reference>
<dbReference type="InterPro" id="IPR047130">
    <property type="entry name" value="7TM_GPCR_Srsx_nematod"/>
</dbReference>
<dbReference type="EMBL" id="JAUCMV010000004">
    <property type="protein sequence ID" value="KAK0401297.1"/>
    <property type="molecule type" value="Genomic_DNA"/>
</dbReference>
<dbReference type="Pfam" id="PF10320">
    <property type="entry name" value="7TM_GPCR_Srsx"/>
    <property type="match status" value="1"/>
</dbReference>
<dbReference type="InterPro" id="IPR000276">
    <property type="entry name" value="GPCR_Rhodpsn"/>
</dbReference>
<comment type="subcellular location">
    <subcellularLocation>
        <location evidence="1">Membrane</location>
    </subcellularLocation>
</comment>
<name>A0AA39LL20_9BILA</name>
<dbReference type="GO" id="GO:0004930">
    <property type="term" value="F:G protein-coupled receptor activity"/>
    <property type="evidence" value="ECO:0007669"/>
    <property type="project" value="InterPro"/>
</dbReference>
<dbReference type="SUPFAM" id="SSF81321">
    <property type="entry name" value="Family A G protein-coupled receptor-like"/>
    <property type="match status" value="1"/>
</dbReference>
<dbReference type="Gene3D" id="1.20.1070.10">
    <property type="entry name" value="Rhodopsin 7-helix transmembrane proteins"/>
    <property type="match status" value="1"/>
</dbReference>
<dbReference type="GO" id="GO:0016020">
    <property type="term" value="C:membrane"/>
    <property type="evidence" value="ECO:0007669"/>
    <property type="project" value="UniProtKB-SubCell"/>
</dbReference>
<comment type="caution">
    <text evidence="7">The sequence shown here is derived from an EMBL/GenBank/DDBJ whole genome shotgun (WGS) entry which is preliminary data.</text>
</comment>